<feature type="compositionally biased region" description="Basic residues" evidence="1">
    <location>
        <begin position="215"/>
        <end position="232"/>
    </location>
</feature>
<keyword evidence="3" id="KW-1185">Reference proteome</keyword>
<comment type="caution">
    <text evidence="2">The sequence shown here is derived from an EMBL/GenBank/DDBJ whole genome shotgun (WGS) entry which is preliminary data.</text>
</comment>
<reference evidence="2" key="1">
    <citation type="journal article" date="2020" name="Ecol. Evol.">
        <title>Genome structure and content of the rice root-knot nematode (Meloidogyne graminicola).</title>
        <authorList>
            <person name="Phan N.T."/>
            <person name="Danchin E.G.J."/>
            <person name="Klopp C."/>
            <person name="Perfus-Barbeoch L."/>
            <person name="Kozlowski D.K."/>
            <person name="Koutsovoulos G.D."/>
            <person name="Lopez-Roques C."/>
            <person name="Bouchez O."/>
            <person name="Zahm M."/>
            <person name="Besnard G."/>
            <person name="Bellafiore S."/>
        </authorList>
    </citation>
    <scope>NUCLEOTIDE SEQUENCE</scope>
    <source>
        <strain evidence="2">VN-18</strain>
    </source>
</reference>
<feature type="compositionally biased region" description="Basic and acidic residues" evidence="1">
    <location>
        <begin position="188"/>
        <end position="201"/>
    </location>
</feature>
<dbReference type="EMBL" id="JABEBT010000248">
    <property type="protein sequence ID" value="KAF7623439.1"/>
    <property type="molecule type" value="Genomic_DNA"/>
</dbReference>
<feature type="compositionally biased region" description="Basic and acidic residues" evidence="1">
    <location>
        <begin position="334"/>
        <end position="343"/>
    </location>
</feature>
<feature type="compositionally biased region" description="Low complexity" evidence="1">
    <location>
        <begin position="259"/>
        <end position="279"/>
    </location>
</feature>
<dbReference type="EMBL" id="JABEBT010000248">
    <property type="protein sequence ID" value="KAF7623437.1"/>
    <property type="molecule type" value="Genomic_DNA"/>
</dbReference>
<dbReference type="AlphaFoldDB" id="A0A8S9Z831"/>
<organism evidence="2 3">
    <name type="scientific">Meloidogyne graminicola</name>
    <dbReference type="NCBI Taxonomy" id="189291"/>
    <lineage>
        <taxon>Eukaryota</taxon>
        <taxon>Metazoa</taxon>
        <taxon>Ecdysozoa</taxon>
        <taxon>Nematoda</taxon>
        <taxon>Chromadorea</taxon>
        <taxon>Rhabditida</taxon>
        <taxon>Tylenchina</taxon>
        <taxon>Tylenchomorpha</taxon>
        <taxon>Tylenchoidea</taxon>
        <taxon>Meloidogynidae</taxon>
        <taxon>Meloidogyninae</taxon>
        <taxon>Meloidogyne</taxon>
    </lineage>
</organism>
<dbReference type="Proteomes" id="UP000605970">
    <property type="component" value="Unassembled WGS sequence"/>
</dbReference>
<feature type="region of interest" description="Disordered" evidence="1">
    <location>
        <begin position="184"/>
        <end position="363"/>
    </location>
</feature>
<protein>
    <submittedName>
        <fullName evidence="2">Uncharacterized protein</fullName>
    </submittedName>
</protein>
<accession>A0A8S9Z831</accession>
<feature type="compositionally biased region" description="Basic residues" evidence="1">
    <location>
        <begin position="247"/>
        <end position="258"/>
    </location>
</feature>
<proteinExistence type="predicted"/>
<sequence>MLLEILYSLFNESNCPIPALTLEGLPVVPKDAYGNFVIPQDRDGKPLIHIASDGVTPISAAEWKQWKKYYKDQARTFYKQQQLHMAAQNVSRVERSSANYTIDNSMFHPLNLEQQSVFFAADMQMLQLTRRVRPEDVDLPAEDVQQQMDFSTDVDKNGAASLDEKQLKRKKFLEAQLKSIKKPLSPKIEVKKSSRKETKNGKDRKKSKAKETSHKDKKNRNRSRKRQRRSSTRSRSTSRDTMEMISKRKRHNGKHSRSRSSSQYSSTTFSSRSSQVSRSPFNSENKKEEERLRKRLLSRTLPTNEQTKPEGDEYGPKPPVIPKNCISDMELSDEEKRNEKVDSQQKLVVVEDSSSTSFGKHVQATKPMTGQSFNVKEVFMWE</sequence>
<feature type="compositionally biased region" description="Basic and acidic residues" evidence="1">
    <location>
        <begin position="237"/>
        <end position="246"/>
    </location>
</feature>
<evidence type="ECO:0000313" key="2">
    <source>
        <dbReference type="EMBL" id="KAF7623437.1"/>
    </source>
</evidence>
<evidence type="ECO:0000313" key="3">
    <source>
        <dbReference type="Proteomes" id="UP000605970"/>
    </source>
</evidence>
<name>A0A8S9Z831_9BILA</name>
<dbReference type="OrthoDB" id="5874237at2759"/>
<evidence type="ECO:0000256" key="1">
    <source>
        <dbReference type="SAM" id="MobiDB-lite"/>
    </source>
</evidence>
<gene>
    <name evidence="2" type="ORF">Mgra_00010252</name>
</gene>
<dbReference type="EMBL" id="JABEBT010000248">
    <property type="protein sequence ID" value="KAF7623438.1"/>
    <property type="molecule type" value="Genomic_DNA"/>
</dbReference>